<dbReference type="EMBL" id="KN823132">
    <property type="protein sequence ID" value="KIO21634.1"/>
    <property type="molecule type" value="Genomic_DNA"/>
</dbReference>
<evidence type="ECO:0000313" key="2">
    <source>
        <dbReference type="Proteomes" id="UP000054248"/>
    </source>
</evidence>
<keyword evidence="2" id="KW-1185">Reference proteome</keyword>
<reference evidence="2" key="2">
    <citation type="submission" date="2015-01" db="EMBL/GenBank/DDBJ databases">
        <title>Evolutionary Origins and Diversification of the Mycorrhizal Mutualists.</title>
        <authorList>
            <consortium name="DOE Joint Genome Institute"/>
            <consortium name="Mycorrhizal Genomics Consortium"/>
            <person name="Kohler A."/>
            <person name="Kuo A."/>
            <person name="Nagy L.G."/>
            <person name="Floudas D."/>
            <person name="Copeland A."/>
            <person name="Barry K.W."/>
            <person name="Cichocki N."/>
            <person name="Veneault-Fourrey C."/>
            <person name="LaButti K."/>
            <person name="Lindquist E.A."/>
            <person name="Lipzen A."/>
            <person name="Lundell T."/>
            <person name="Morin E."/>
            <person name="Murat C."/>
            <person name="Riley R."/>
            <person name="Ohm R."/>
            <person name="Sun H."/>
            <person name="Tunlid A."/>
            <person name="Henrissat B."/>
            <person name="Grigoriev I.V."/>
            <person name="Hibbett D.S."/>
            <person name="Martin F."/>
        </authorList>
    </citation>
    <scope>NUCLEOTIDE SEQUENCE [LARGE SCALE GENOMIC DNA]</scope>
    <source>
        <strain evidence="2">MUT 4182</strain>
    </source>
</reference>
<gene>
    <name evidence="1" type="ORF">M407DRAFT_125016</name>
</gene>
<dbReference type="OrthoDB" id="3243887at2759"/>
<proteinExistence type="predicted"/>
<sequence length="316" mass="36517">MFHDLFLSFSRCKRESRRIALVLLRNCDKLQERLDTDPSLTDDERDKMKHAIDRALDALKRVNDGHEYDRKNYNDPLAEAARHFEDFPECESVQLSGGEVPEESRLATATRAIKELADSASSQTKVDVNLCDSPSDSTNPIKETLKYSFTTANFTLDDLLYVVRLRRPDNIKQPPYLYTRLVNAQGYTQEGSTFERREASVSLKALARTTRDDPAHVVYLISPQPKFILLVKGAERVENKQDEDEFYIVHKFEEETSQVVADRQGKELTFHNISDGSWSYECKSGKSIKTWKWHMKKKQLRLYEGKWIVCISRPTA</sequence>
<name>A0A0C3QBC3_9AGAM</name>
<organism evidence="1 2">
    <name type="scientific">Tulasnella calospora MUT 4182</name>
    <dbReference type="NCBI Taxonomy" id="1051891"/>
    <lineage>
        <taxon>Eukaryota</taxon>
        <taxon>Fungi</taxon>
        <taxon>Dikarya</taxon>
        <taxon>Basidiomycota</taxon>
        <taxon>Agaricomycotina</taxon>
        <taxon>Agaricomycetes</taxon>
        <taxon>Cantharellales</taxon>
        <taxon>Tulasnellaceae</taxon>
        <taxon>Tulasnella</taxon>
    </lineage>
</organism>
<dbReference type="Proteomes" id="UP000054248">
    <property type="component" value="Unassembled WGS sequence"/>
</dbReference>
<reference evidence="1 2" key="1">
    <citation type="submission" date="2014-04" db="EMBL/GenBank/DDBJ databases">
        <authorList>
            <consortium name="DOE Joint Genome Institute"/>
            <person name="Kuo A."/>
            <person name="Girlanda M."/>
            <person name="Perotto S."/>
            <person name="Kohler A."/>
            <person name="Nagy L.G."/>
            <person name="Floudas D."/>
            <person name="Copeland A."/>
            <person name="Barry K.W."/>
            <person name="Cichocki N."/>
            <person name="Veneault-Fourrey C."/>
            <person name="LaButti K."/>
            <person name="Lindquist E.A."/>
            <person name="Lipzen A."/>
            <person name="Lundell T."/>
            <person name="Morin E."/>
            <person name="Murat C."/>
            <person name="Sun H."/>
            <person name="Tunlid A."/>
            <person name="Henrissat B."/>
            <person name="Grigoriev I.V."/>
            <person name="Hibbett D.S."/>
            <person name="Martin F."/>
            <person name="Nordberg H.P."/>
            <person name="Cantor M.N."/>
            <person name="Hua S.X."/>
        </authorList>
    </citation>
    <scope>NUCLEOTIDE SEQUENCE [LARGE SCALE GENOMIC DNA]</scope>
    <source>
        <strain evidence="1 2">MUT 4182</strain>
    </source>
</reference>
<dbReference type="HOGENOM" id="CLU_089053_0_0_1"/>
<evidence type="ECO:0000313" key="1">
    <source>
        <dbReference type="EMBL" id="KIO21634.1"/>
    </source>
</evidence>
<accession>A0A0C3QBC3</accession>
<dbReference type="AlphaFoldDB" id="A0A0C3QBC3"/>
<protein>
    <submittedName>
        <fullName evidence="1">Uncharacterized protein</fullName>
    </submittedName>
</protein>